<dbReference type="PANTHER" id="PTHR24421">
    <property type="entry name" value="NITRATE/NITRITE SENSOR PROTEIN NARX-RELATED"/>
    <property type="match status" value="1"/>
</dbReference>
<evidence type="ECO:0008006" key="14">
    <source>
        <dbReference type="Google" id="ProtNLM"/>
    </source>
</evidence>
<name>A0A975Y0Q1_9ACTN</name>
<reference evidence="12" key="1">
    <citation type="submission" date="2021-06" db="EMBL/GenBank/DDBJ databases">
        <title>Complete genome sequence of Nocardioides sp. G188.</title>
        <authorList>
            <person name="Im W.-T."/>
        </authorList>
    </citation>
    <scope>NUCLEOTIDE SEQUENCE</scope>
    <source>
        <strain evidence="12">G188</strain>
    </source>
</reference>
<dbReference type="RefSeq" id="WP_216940395.1">
    <property type="nucleotide sequence ID" value="NZ_CP077062.1"/>
</dbReference>
<dbReference type="AlphaFoldDB" id="A0A975Y0Q1"/>
<dbReference type="Proteomes" id="UP000683575">
    <property type="component" value="Chromosome"/>
</dbReference>
<dbReference type="GO" id="GO:0005886">
    <property type="term" value="C:plasma membrane"/>
    <property type="evidence" value="ECO:0007669"/>
    <property type="project" value="UniProtKB-SubCell"/>
</dbReference>
<organism evidence="12 13">
    <name type="scientific">Nocardioides panacis</name>
    <dbReference type="NCBI Taxonomy" id="2849501"/>
    <lineage>
        <taxon>Bacteria</taxon>
        <taxon>Bacillati</taxon>
        <taxon>Actinomycetota</taxon>
        <taxon>Actinomycetes</taxon>
        <taxon>Propionibacteriales</taxon>
        <taxon>Nocardioidaceae</taxon>
        <taxon>Nocardioides</taxon>
    </lineage>
</organism>
<dbReference type="InterPro" id="IPR050482">
    <property type="entry name" value="Sensor_HK_TwoCompSys"/>
</dbReference>
<keyword evidence="13" id="KW-1185">Reference proteome</keyword>
<evidence type="ECO:0000256" key="6">
    <source>
        <dbReference type="ARBA" id="ARBA00022989"/>
    </source>
</evidence>
<evidence type="ECO:0000256" key="9">
    <source>
        <dbReference type="SAM" id="Phobius"/>
    </source>
</evidence>
<evidence type="ECO:0000256" key="8">
    <source>
        <dbReference type="ARBA" id="ARBA00023136"/>
    </source>
</evidence>
<feature type="domain" description="Signal transduction histidine kinase subgroup 3 dimerisation and phosphoacceptor" evidence="11">
    <location>
        <begin position="220"/>
        <end position="289"/>
    </location>
</feature>
<dbReference type="KEGG" id="nps:KRR39_02280"/>
<dbReference type="GO" id="GO:0000155">
    <property type="term" value="F:phosphorelay sensor kinase activity"/>
    <property type="evidence" value="ECO:0007669"/>
    <property type="project" value="InterPro"/>
</dbReference>
<keyword evidence="2" id="KW-1003">Cell membrane</keyword>
<evidence type="ECO:0000259" key="11">
    <source>
        <dbReference type="Pfam" id="PF07730"/>
    </source>
</evidence>
<evidence type="ECO:0000313" key="12">
    <source>
        <dbReference type="EMBL" id="QWZ08707.1"/>
    </source>
</evidence>
<dbReference type="GO" id="GO:0046983">
    <property type="term" value="F:protein dimerization activity"/>
    <property type="evidence" value="ECO:0007669"/>
    <property type="project" value="InterPro"/>
</dbReference>
<dbReference type="InterPro" id="IPR003594">
    <property type="entry name" value="HATPase_dom"/>
</dbReference>
<dbReference type="CDD" id="cd16917">
    <property type="entry name" value="HATPase_UhpB-NarQ-NarX-like"/>
    <property type="match status" value="1"/>
</dbReference>
<evidence type="ECO:0000256" key="2">
    <source>
        <dbReference type="ARBA" id="ARBA00022475"/>
    </source>
</evidence>
<keyword evidence="4 9" id="KW-0812">Transmembrane</keyword>
<evidence type="ECO:0000256" key="5">
    <source>
        <dbReference type="ARBA" id="ARBA00022777"/>
    </source>
</evidence>
<dbReference type="EMBL" id="CP077062">
    <property type="protein sequence ID" value="QWZ08707.1"/>
    <property type="molecule type" value="Genomic_DNA"/>
</dbReference>
<comment type="subcellular location">
    <subcellularLocation>
        <location evidence="1">Cell membrane</location>
        <topology evidence="1">Multi-pass membrane protein</topology>
    </subcellularLocation>
</comment>
<feature type="transmembrane region" description="Helical" evidence="9">
    <location>
        <begin position="168"/>
        <end position="193"/>
    </location>
</feature>
<evidence type="ECO:0000256" key="7">
    <source>
        <dbReference type="ARBA" id="ARBA00023012"/>
    </source>
</evidence>
<dbReference type="Pfam" id="PF02518">
    <property type="entry name" value="HATPase_c"/>
    <property type="match status" value="1"/>
</dbReference>
<feature type="domain" description="Histidine kinase/HSP90-like ATPase" evidence="10">
    <location>
        <begin position="328"/>
        <end position="417"/>
    </location>
</feature>
<dbReference type="Pfam" id="PF07730">
    <property type="entry name" value="HisKA_3"/>
    <property type="match status" value="1"/>
</dbReference>
<gene>
    <name evidence="12" type="ORF">KRR39_02280</name>
</gene>
<evidence type="ECO:0000256" key="4">
    <source>
        <dbReference type="ARBA" id="ARBA00022692"/>
    </source>
</evidence>
<keyword evidence="8 9" id="KW-0472">Membrane</keyword>
<evidence type="ECO:0000313" key="13">
    <source>
        <dbReference type="Proteomes" id="UP000683575"/>
    </source>
</evidence>
<dbReference type="PANTHER" id="PTHR24421:SF37">
    <property type="entry name" value="SENSOR HISTIDINE KINASE NARS"/>
    <property type="match status" value="1"/>
</dbReference>
<proteinExistence type="predicted"/>
<sequence length="422" mass="45155">MVASAAALVILAVGTTLVGGRVAQRQALREARTNASLLAQQVAAPLVNAAVRDGEPAATARLETEMRTRMRDRSLSHIKLWSADGTVLWADETSLTGRRYVLPADVRSLFGTRNVTAEVSGLDRAENVEERDEEELLEVYAGTHDADGRPIVFEAYLPLDDLRRDETAIITGVLAVGIGGLVLFQAAVLPMALRLARRVEQSQAEHTRIVRHALDASELERRRIAEQLHDGVIQDMAGIAFALPTVETRLADDPAGQEARQTVRTITDLVRRDADALRSMLIDLYPPDLAAGGLSTAIHGVADRTREEGVEVVVELDAGPDVPLEVATLAYRVVREGLRNVVKHGRAASATVRMTREPGAWVVTVTDDGVGPEGAGEVRRGHFGLQLLTDTVHDLGGTLTLGAGPTGGSVLRVTIPPALAAP</sequence>
<evidence type="ECO:0000259" key="10">
    <source>
        <dbReference type="Pfam" id="PF02518"/>
    </source>
</evidence>
<keyword evidence="6 9" id="KW-1133">Transmembrane helix</keyword>
<evidence type="ECO:0000256" key="1">
    <source>
        <dbReference type="ARBA" id="ARBA00004651"/>
    </source>
</evidence>
<protein>
    <recommendedName>
        <fullName evidence="14">Sensor histidine kinase</fullName>
    </recommendedName>
</protein>
<keyword evidence="3" id="KW-0808">Transferase</keyword>
<keyword evidence="5" id="KW-0418">Kinase</keyword>
<evidence type="ECO:0000256" key="3">
    <source>
        <dbReference type="ARBA" id="ARBA00022679"/>
    </source>
</evidence>
<accession>A0A975Y0Q1</accession>
<dbReference type="InterPro" id="IPR011712">
    <property type="entry name" value="Sig_transdc_His_kin_sub3_dim/P"/>
</dbReference>
<keyword evidence="7" id="KW-0902">Two-component regulatory system</keyword>